<dbReference type="InterPro" id="IPR015421">
    <property type="entry name" value="PyrdxlP-dep_Trfase_major"/>
</dbReference>
<dbReference type="InterPro" id="IPR004839">
    <property type="entry name" value="Aminotransferase_I/II_large"/>
</dbReference>
<dbReference type="NCBIfam" id="NF005732">
    <property type="entry name" value="PRK07550.1"/>
    <property type="match status" value="1"/>
</dbReference>
<evidence type="ECO:0000313" key="10">
    <source>
        <dbReference type="Proteomes" id="UP000245926"/>
    </source>
</evidence>
<dbReference type="InterPro" id="IPR050596">
    <property type="entry name" value="AspAT/PAT-like"/>
</dbReference>
<dbReference type="Gene3D" id="3.40.640.10">
    <property type="entry name" value="Type I PLP-dependent aspartate aminotransferase-like (Major domain)"/>
    <property type="match status" value="1"/>
</dbReference>
<dbReference type="InterPro" id="IPR015424">
    <property type="entry name" value="PyrdxlP-dep_Trfase"/>
</dbReference>
<sequence>MHPLNPLLRATDRPAIPLVQAWASRYAQDRGPLLDLCQAAPGYPPPPGLLVRLAEEARDPSNARYGAILGERSLRDAYARQVSDRLRGRIELDHVAITAGCNQAFTLAVLALAQRGDAVVLPRPWYWNHKMTLDMLGIEAVPLPCAEAAGFVPDAGAAEERITARTRALVLVTPNNPTGAVYPPATLAAFRDLCRRRGIALILDETYRDFLPDGAARPHDLFCDPDWADTLVNLYSFSKAYGIPGYRLGAVVAAPALIEQAFKVLDCLHVCPQRPAQAAMAALLPALDDWQAANRAEINRRGRAIRAVFRDLPGWSVASQGAFCAFVRHPFAGETAARIAERLGCEHGVACLPGSAFGDGLEAYLRLAYGGIGEADIPELGARLSRWPA</sequence>
<keyword evidence="5" id="KW-0663">Pyridoxal phosphate</keyword>
<organism evidence="9 10">
    <name type="scientific">Methylobacterium durans</name>
    <dbReference type="NCBI Taxonomy" id="2202825"/>
    <lineage>
        <taxon>Bacteria</taxon>
        <taxon>Pseudomonadati</taxon>
        <taxon>Pseudomonadota</taxon>
        <taxon>Alphaproteobacteria</taxon>
        <taxon>Hyphomicrobiales</taxon>
        <taxon>Methylobacteriaceae</taxon>
        <taxon>Methylobacterium</taxon>
    </lineage>
</organism>
<dbReference type="OrthoDB" id="9766084at2"/>
<dbReference type="GO" id="GO:0006520">
    <property type="term" value="P:amino acid metabolic process"/>
    <property type="evidence" value="ECO:0007669"/>
    <property type="project" value="InterPro"/>
</dbReference>
<evidence type="ECO:0000256" key="2">
    <source>
        <dbReference type="ARBA" id="ARBA00007441"/>
    </source>
</evidence>
<evidence type="ECO:0000259" key="8">
    <source>
        <dbReference type="Pfam" id="PF00155"/>
    </source>
</evidence>
<dbReference type="EC" id="2.6.1.-" evidence="7"/>
<comment type="catalytic activity">
    <reaction evidence="6">
        <text>L-aspartate + 2-oxoglutarate = oxaloacetate + L-glutamate</text>
        <dbReference type="Rhea" id="RHEA:21824"/>
        <dbReference type="ChEBI" id="CHEBI:16452"/>
        <dbReference type="ChEBI" id="CHEBI:16810"/>
        <dbReference type="ChEBI" id="CHEBI:29985"/>
        <dbReference type="ChEBI" id="CHEBI:29991"/>
        <dbReference type="EC" id="2.6.1.1"/>
    </reaction>
</comment>
<dbReference type="PANTHER" id="PTHR46383">
    <property type="entry name" value="ASPARTATE AMINOTRANSFERASE"/>
    <property type="match status" value="1"/>
</dbReference>
<dbReference type="KEGG" id="mets:DK389_23685"/>
<evidence type="ECO:0000256" key="6">
    <source>
        <dbReference type="ARBA" id="ARBA00049185"/>
    </source>
</evidence>
<evidence type="ECO:0000256" key="3">
    <source>
        <dbReference type="ARBA" id="ARBA00022576"/>
    </source>
</evidence>
<evidence type="ECO:0000256" key="1">
    <source>
        <dbReference type="ARBA" id="ARBA00001933"/>
    </source>
</evidence>
<gene>
    <name evidence="9" type="ORF">DK389_23685</name>
</gene>
<dbReference type="PRINTS" id="PR00753">
    <property type="entry name" value="ACCSYNTHASE"/>
</dbReference>
<evidence type="ECO:0000256" key="5">
    <source>
        <dbReference type="ARBA" id="ARBA00022898"/>
    </source>
</evidence>
<dbReference type="Pfam" id="PF00155">
    <property type="entry name" value="Aminotran_1_2"/>
    <property type="match status" value="1"/>
</dbReference>
<keyword evidence="10" id="KW-1185">Reference proteome</keyword>
<dbReference type="SUPFAM" id="SSF53383">
    <property type="entry name" value="PLP-dependent transferases"/>
    <property type="match status" value="1"/>
</dbReference>
<dbReference type="GO" id="GO:0004069">
    <property type="term" value="F:L-aspartate:2-oxoglutarate aminotransferase activity"/>
    <property type="evidence" value="ECO:0007669"/>
    <property type="project" value="UniProtKB-EC"/>
</dbReference>
<dbReference type="GO" id="GO:0030170">
    <property type="term" value="F:pyridoxal phosphate binding"/>
    <property type="evidence" value="ECO:0007669"/>
    <property type="project" value="InterPro"/>
</dbReference>
<keyword evidence="4 7" id="KW-0808">Transferase</keyword>
<dbReference type="RefSeq" id="WP_109893274.1">
    <property type="nucleotide sequence ID" value="NZ_CP029550.1"/>
</dbReference>
<protein>
    <recommendedName>
        <fullName evidence="7">Aminotransferase</fullName>
        <ecNumber evidence="7">2.6.1.-</ecNumber>
    </recommendedName>
</protein>
<dbReference type="PROSITE" id="PS00105">
    <property type="entry name" value="AA_TRANSFER_CLASS_1"/>
    <property type="match status" value="1"/>
</dbReference>
<comment type="cofactor">
    <cofactor evidence="1 7">
        <name>pyridoxal 5'-phosphate</name>
        <dbReference type="ChEBI" id="CHEBI:597326"/>
    </cofactor>
</comment>
<dbReference type="EMBL" id="CP029550">
    <property type="protein sequence ID" value="AWN42948.1"/>
    <property type="molecule type" value="Genomic_DNA"/>
</dbReference>
<keyword evidence="3 7" id="KW-0032">Aminotransferase</keyword>
<dbReference type="Proteomes" id="UP000245926">
    <property type="component" value="Chromosome"/>
</dbReference>
<comment type="similarity">
    <text evidence="2 7">Belongs to the class-I pyridoxal-phosphate-dependent aminotransferase family.</text>
</comment>
<dbReference type="CDD" id="cd00609">
    <property type="entry name" value="AAT_like"/>
    <property type="match status" value="1"/>
</dbReference>
<dbReference type="PANTHER" id="PTHR46383:SF1">
    <property type="entry name" value="ASPARTATE AMINOTRANSFERASE"/>
    <property type="match status" value="1"/>
</dbReference>
<name>A0A2U8WBE2_9HYPH</name>
<evidence type="ECO:0000256" key="7">
    <source>
        <dbReference type="RuleBase" id="RU000481"/>
    </source>
</evidence>
<feature type="domain" description="Aminotransferase class I/classII large" evidence="8">
    <location>
        <begin position="34"/>
        <end position="380"/>
    </location>
</feature>
<evidence type="ECO:0000256" key="4">
    <source>
        <dbReference type="ARBA" id="ARBA00022679"/>
    </source>
</evidence>
<evidence type="ECO:0000313" key="9">
    <source>
        <dbReference type="EMBL" id="AWN42948.1"/>
    </source>
</evidence>
<dbReference type="InterPro" id="IPR004838">
    <property type="entry name" value="NHTrfase_class1_PyrdxlP-BS"/>
</dbReference>
<proteinExistence type="inferred from homology"/>
<dbReference type="AlphaFoldDB" id="A0A2U8WBE2"/>
<reference evidence="10" key="1">
    <citation type="submission" date="2018-05" db="EMBL/GenBank/DDBJ databases">
        <title>Complete Genome Sequence of Methylobacterium sp. 17SD2-17.</title>
        <authorList>
            <person name="Srinivasan S."/>
        </authorList>
    </citation>
    <scope>NUCLEOTIDE SEQUENCE [LARGE SCALE GENOMIC DNA]</scope>
    <source>
        <strain evidence="10">17SD2-17</strain>
    </source>
</reference>
<accession>A0A2U8WBE2</accession>